<dbReference type="InParanoid" id="E4ZMK3"/>
<organism evidence="2">
    <name type="scientific">Leptosphaeria maculans (strain JN3 / isolate v23.1.3 / race Av1-4-5-6-7-8)</name>
    <name type="common">Blackleg fungus</name>
    <name type="synonym">Phoma lingam</name>
    <dbReference type="NCBI Taxonomy" id="985895"/>
    <lineage>
        <taxon>Eukaryota</taxon>
        <taxon>Fungi</taxon>
        <taxon>Dikarya</taxon>
        <taxon>Ascomycota</taxon>
        <taxon>Pezizomycotina</taxon>
        <taxon>Dothideomycetes</taxon>
        <taxon>Pleosporomycetidae</taxon>
        <taxon>Pleosporales</taxon>
        <taxon>Pleosporineae</taxon>
        <taxon>Leptosphaeriaceae</taxon>
        <taxon>Plenodomus</taxon>
        <taxon>Plenodomus lingam/Leptosphaeria maculans species complex</taxon>
    </lineage>
</organism>
<evidence type="ECO:0000313" key="1">
    <source>
        <dbReference type="EMBL" id="CBX92872.1"/>
    </source>
</evidence>
<accession>E4ZMK3</accession>
<evidence type="ECO:0000313" key="2">
    <source>
        <dbReference type="Proteomes" id="UP000002668"/>
    </source>
</evidence>
<dbReference type="VEuPathDB" id="FungiDB:LEMA_uP055780.1"/>
<keyword evidence="2" id="KW-1185">Reference proteome</keyword>
<proteinExistence type="predicted"/>
<dbReference type="Proteomes" id="UP000002668">
    <property type="component" value="Genome"/>
</dbReference>
<dbReference type="AlphaFoldDB" id="E4ZMK3"/>
<dbReference type="HOGENOM" id="CLU_2776381_0_0_1"/>
<name>E4ZMK3_LEPMJ</name>
<dbReference type="EMBL" id="FP929094">
    <property type="protein sequence ID" value="CBX92872.1"/>
    <property type="molecule type" value="Genomic_DNA"/>
</dbReference>
<protein>
    <submittedName>
        <fullName evidence="1">Predicted protein</fullName>
    </submittedName>
</protein>
<gene>
    <name evidence="1" type="ORF">LEMA_uP055780.1</name>
</gene>
<reference evidence="2" key="1">
    <citation type="journal article" date="2011" name="Nat. Commun.">
        <title>Effector diversification within compartments of the Leptosphaeria maculans genome affected by Repeat-Induced Point mutations.</title>
        <authorList>
            <person name="Rouxel T."/>
            <person name="Grandaubert J."/>
            <person name="Hane J.K."/>
            <person name="Hoede C."/>
            <person name="van de Wouw A.P."/>
            <person name="Couloux A."/>
            <person name="Dominguez V."/>
            <person name="Anthouard V."/>
            <person name="Bally P."/>
            <person name="Bourras S."/>
            <person name="Cozijnsen A.J."/>
            <person name="Ciuffetti L.M."/>
            <person name="Degrave A."/>
            <person name="Dilmaghani A."/>
            <person name="Duret L."/>
            <person name="Fudal I."/>
            <person name="Goodwin S.B."/>
            <person name="Gout L."/>
            <person name="Glaser N."/>
            <person name="Linglin J."/>
            <person name="Kema G.H.J."/>
            <person name="Lapalu N."/>
            <person name="Lawrence C.B."/>
            <person name="May K."/>
            <person name="Meyer M."/>
            <person name="Ollivier B."/>
            <person name="Poulain J."/>
            <person name="Schoch C.L."/>
            <person name="Simon A."/>
            <person name="Spatafora J.W."/>
            <person name="Stachowiak A."/>
            <person name="Turgeon B.G."/>
            <person name="Tyler B.M."/>
            <person name="Vincent D."/>
            <person name="Weissenbach J."/>
            <person name="Amselem J."/>
            <person name="Quesneville H."/>
            <person name="Oliver R.P."/>
            <person name="Wincker P."/>
            <person name="Balesdent M.-H."/>
            <person name="Howlett B.J."/>
        </authorList>
    </citation>
    <scope>NUCLEOTIDE SEQUENCE [LARGE SCALE GENOMIC DNA]</scope>
    <source>
        <strain evidence="2">JN3 / isolate v23.1.3 / race Av1-4-5-6-7-8</strain>
    </source>
</reference>
<sequence>MPLLNCHAHADTPTKATAKLSIITSIGYQYTHHPCIIVTGGKEANKSHVHVRYMTRIQSAASTRVQISL</sequence>